<evidence type="ECO:0000313" key="3">
    <source>
        <dbReference type="EMBL" id="NDL56197.1"/>
    </source>
</evidence>
<dbReference type="CDD" id="cd08891">
    <property type="entry name" value="SRPBCC_CalC"/>
    <property type="match status" value="1"/>
</dbReference>
<evidence type="ECO:0000256" key="1">
    <source>
        <dbReference type="ARBA" id="ARBA00006817"/>
    </source>
</evidence>
<dbReference type="InterPro" id="IPR023393">
    <property type="entry name" value="START-like_dom_sf"/>
</dbReference>
<dbReference type="Proteomes" id="UP000460435">
    <property type="component" value="Unassembled WGS sequence"/>
</dbReference>
<reference evidence="3 4" key="1">
    <citation type="submission" date="2019-11" db="EMBL/GenBank/DDBJ databases">
        <authorList>
            <person name="Li X.-J."/>
            <person name="Feng X.-M."/>
        </authorList>
    </citation>
    <scope>NUCLEOTIDE SEQUENCE [LARGE SCALE GENOMIC DNA]</scope>
    <source>
        <strain evidence="3 4">XMNu-373</strain>
    </source>
</reference>
<keyword evidence="4" id="KW-1185">Reference proteome</keyword>
<dbReference type="SUPFAM" id="SSF55961">
    <property type="entry name" value="Bet v1-like"/>
    <property type="match status" value="1"/>
</dbReference>
<evidence type="ECO:0000259" key="2">
    <source>
        <dbReference type="Pfam" id="PF08327"/>
    </source>
</evidence>
<dbReference type="Gene3D" id="3.30.530.20">
    <property type="match status" value="1"/>
</dbReference>
<comment type="similarity">
    <text evidence="1">Belongs to the AHA1 family.</text>
</comment>
<feature type="domain" description="Activator of Hsp90 ATPase homologue 1/2-like C-terminal" evidence="2">
    <location>
        <begin position="17"/>
        <end position="162"/>
    </location>
</feature>
<accession>A0A7K3LZF9</accession>
<proteinExistence type="inferred from homology"/>
<name>A0A7K3LZF9_9ACTN</name>
<dbReference type="InterPro" id="IPR013538">
    <property type="entry name" value="ASHA1/2-like_C"/>
</dbReference>
<protein>
    <submittedName>
        <fullName evidence="3">ATPase</fullName>
    </submittedName>
</protein>
<comment type="caution">
    <text evidence="3">The sequence shown here is derived from an EMBL/GenBank/DDBJ whole genome shotgun (WGS) entry which is preliminary data.</text>
</comment>
<sequence length="171" mass="19470">MPMSAPEPVHRSVTVPADIDRAFQTFVDGIDRWWPVQNSITQAPQARVTIEPHVGGRWYEESVDGEQCDWGAVLAWDPPHRLVLAWQLQTAIPGITAGSLCHGFWQYDPRMRTEVELRFTDLGPRLTKVDLEHRHLERFTYPEPARFHLDDGTGGWPGLLDRYAQATLTTA</sequence>
<dbReference type="AlphaFoldDB" id="A0A7K3LZF9"/>
<evidence type="ECO:0000313" key="4">
    <source>
        <dbReference type="Proteomes" id="UP000460435"/>
    </source>
</evidence>
<dbReference type="EMBL" id="WLZY01000001">
    <property type="protein sequence ID" value="NDL56197.1"/>
    <property type="molecule type" value="Genomic_DNA"/>
</dbReference>
<organism evidence="3 4">
    <name type="scientific">Phytoactinopolyspora mesophila</name>
    <dbReference type="NCBI Taxonomy" id="2650750"/>
    <lineage>
        <taxon>Bacteria</taxon>
        <taxon>Bacillati</taxon>
        <taxon>Actinomycetota</taxon>
        <taxon>Actinomycetes</taxon>
        <taxon>Jiangellales</taxon>
        <taxon>Jiangellaceae</taxon>
        <taxon>Phytoactinopolyspora</taxon>
    </lineage>
</organism>
<gene>
    <name evidence="3" type="ORF">F7O44_03810</name>
</gene>
<dbReference type="Pfam" id="PF08327">
    <property type="entry name" value="AHSA1"/>
    <property type="match status" value="1"/>
</dbReference>